<proteinExistence type="predicted"/>
<protein>
    <submittedName>
        <fullName evidence="1">Uncharacterized protein</fullName>
    </submittedName>
</protein>
<dbReference type="AlphaFoldDB" id="A0A1X6WKB1"/>
<dbReference type="Proteomes" id="UP000195918">
    <property type="component" value="Unassembled WGS sequence"/>
</dbReference>
<accession>A0A1X6WKB1</accession>
<gene>
    <name evidence="1" type="ORF">FM121_01580</name>
</gene>
<keyword evidence="2" id="KW-1185">Reference proteome</keyword>
<reference evidence="2" key="1">
    <citation type="submission" date="2017-02" db="EMBL/GenBank/DDBJ databases">
        <authorList>
            <person name="Dridi B."/>
        </authorList>
    </citation>
    <scope>NUCLEOTIDE SEQUENCE [LARGE SCALE GENOMIC DNA]</scope>
    <source>
        <strain evidence="2">bH819</strain>
    </source>
</reference>
<dbReference type="RefSeq" id="WP_179203767.1">
    <property type="nucleotide sequence ID" value="NZ_FWFD01000003.1"/>
</dbReference>
<dbReference type="EMBL" id="FWFD01000003">
    <property type="protein sequence ID" value="SLM84754.1"/>
    <property type="molecule type" value="Genomic_DNA"/>
</dbReference>
<evidence type="ECO:0000313" key="2">
    <source>
        <dbReference type="Proteomes" id="UP000195918"/>
    </source>
</evidence>
<organism evidence="1 2">
    <name type="scientific">Vagococcus fluvialis bH819</name>
    <dbReference type="NCBI Taxonomy" id="1255619"/>
    <lineage>
        <taxon>Bacteria</taxon>
        <taxon>Bacillati</taxon>
        <taxon>Bacillota</taxon>
        <taxon>Bacilli</taxon>
        <taxon>Lactobacillales</taxon>
        <taxon>Enterococcaceae</taxon>
        <taxon>Vagococcus</taxon>
    </lineage>
</organism>
<evidence type="ECO:0000313" key="1">
    <source>
        <dbReference type="EMBL" id="SLM84754.1"/>
    </source>
</evidence>
<name>A0A1X6WKB1_9ENTE</name>
<sequence length="58" mass="6847">MSEMLLIQAENYLYTKKFDSVYLVSGEVGLYEKYGYNKLMTCETTYGHIDSLFEKKLF</sequence>